<organism evidence="2 3">
    <name type="scientific">Blumeria graminis f. sp. tritici</name>
    <dbReference type="NCBI Taxonomy" id="62690"/>
    <lineage>
        <taxon>Eukaryota</taxon>
        <taxon>Fungi</taxon>
        <taxon>Dikarya</taxon>
        <taxon>Ascomycota</taxon>
        <taxon>Pezizomycotina</taxon>
        <taxon>Leotiomycetes</taxon>
        <taxon>Erysiphales</taxon>
        <taxon>Erysiphaceae</taxon>
        <taxon>Blumeria</taxon>
    </lineage>
</organism>
<name>A0A9X9LAS6_BLUGR</name>
<evidence type="ECO:0000313" key="3">
    <source>
        <dbReference type="Proteomes" id="UP000324639"/>
    </source>
</evidence>
<accession>A0A9X9LAS6</accession>
<dbReference type="InterPro" id="IPR036397">
    <property type="entry name" value="RNaseH_sf"/>
</dbReference>
<dbReference type="Gene3D" id="3.30.420.10">
    <property type="entry name" value="Ribonuclease H-like superfamily/Ribonuclease H"/>
    <property type="match status" value="1"/>
</dbReference>
<protein>
    <submittedName>
        <fullName evidence="2">Bgt-50023</fullName>
    </submittedName>
</protein>
<dbReference type="GO" id="GO:0003676">
    <property type="term" value="F:nucleic acid binding"/>
    <property type="evidence" value="ECO:0007669"/>
    <property type="project" value="InterPro"/>
</dbReference>
<evidence type="ECO:0000313" key="2">
    <source>
        <dbReference type="EMBL" id="VCU40956.1"/>
    </source>
</evidence>
<evidence type="ECO:0000259" key="1">
    <source>
        <dbReference type="Pfam" id="PF13358"/>
    </source>
</evidence>
<gene>
    <name evidence="2" type="ORF">BGT96224V316_LOCUS2207</name>
</gene>
<reference evidence="2 3" key="1">
    <citation type="submission" date="2018-08" db="EMBL/GenBank/DDBJ databases">
        <authorList>
            <person name="Muller C M."/>
        </authorList>
    </citation>
    <scope>NUCLEOTIDE SEQUENCE [LARGE SCALE GENOMIC DNA]</scope>
</reference>
<dbReference type="AlphaFoldDB" id="A0A9X9LAS6"/>
<dbReference type="EMBL" id="LR026987">
    <property type="protein sequence ID" value="VCU40956.1"/>
    <property type="molecule type" value="Genomic_DNA"/>
</dbReference>
<keyword evidence="3" id="KW-1185">Reference proteome</keyword>
<dbReference type="Proteomes" id="UP000324639">
    <property type="component" value="Chromosome Bgt_-04"/>
</dbReference>
<feature type="domain" description="Tc1-like transposase DDE" evidence="1">
    <location>
        <begin position="49"/>
        <end position="100"/>
    </location>
</feature>
<dbReference type="Pfam" id="PF13358">
    <property type="entry name" value="DDE_3"/>
    <property type="match status" value="1"/>
</dbReference>
<proteinExistence type="predicted"/>
<dbReference type="InterPro" id="IPR038717">
    <property type="entry name" value="Tc1-like_DDE_dom"/>
</dbReference>
<sequence length="155" mass="17718">MFWGCFAGPEKGSCLFWENEWGSINSQKYCEKIIPLIDGMVSMRPWLSVMQDNAPAHSATITMEDMSQRVIQPIFWPANSPDLNPIEAVWNKMKDYIQRHHPNLGCGKQRTQDSLRKIVKEAWDSVSSEDLVRLIQSMPARYQAVVDADGGPTRY</sequence>